<dbReference type="Proteomes" id="UP000289340">
    <property type="component" value="Chromosome 9"/>
</dbReference>
<keyword evidence="7" id="KW-0808">Transferase</keyword>
<dbReference type="EMBL" id="QZWG01000009">
    <property type="protein sequence ID" value="RZB92835.1"/>
    <property type="molecule type" value="Genomic_DNA"/>
</dbReference>
<feature type="domain" description="Exostosin GT47" evidence="6">
    <location>
        <begin position="2"/>
        <end position="72"/>
    </location>
</feature>
<dbReference type="PANTHER" id="PTHR11062">
    <property type="entry name" value="EXOSTOSIN HEPARAN SULFATE GLYCOSYLTRANSFERASE -RELATED"/>
    <property type="match status" value="1"/>
</dbReference>
<accession>A0A445J3D3</accession>
<dbReference type="InterPro" id="IPR040911">
    <property type="entry name" value="Exostosin_GT47"/>
</dbReference>
<comment type="similarity">
    <text evidence="2">Belongs to the glycosyltransferase 47 family.</text>
</comment>
<protein>
    <submittedName>
        <fullName evidence="7">Putative glycosyltransferase isoform D</fullName>
    </submittedName>
</protein>
<evidence type="ECO:0000256" key="1">
    <source>
        <dbReference type="ARBA" id="ARBA00004323"/>
    </source>
</evidence>
<evidence type="ECO:0000256" key="5">
    <source>
        <dbReference type="ARBA" id="ARBA00023034"/>
    </source>
</evidence>
<comment type="subcellular location">
    <subcellularLocation>
        <location evidence="1">Golgi apparatus membrane</location>
        <topology evidence="1">Single-pass type II membrane protein</topology>
    </subcellularLocation>
</comment>
<dbReference type="PANTHER" id="PTHR11062:SF73">
    <property type="entry name" value="EXOSTOSIN-LIKE 3"/>
    <property type="match status" value="1"/>
</dbReference>
<evidence type="ECO:0000256" key="3">
    <source>
        <dbReference type="ARBA" id="ARBA00022676"/>
    </source>
</evidence>
<gene>
    <name evidence="7" type="ORF">D0Y65_024667</name>
</gene>
<keyword evidence="3" id="KW-0328">Glycosyltransferase</keyword>
<reference evidence="7 8" key="1">
    <citation type="submission" date="2018-09" db="EMBL/GenBank/DDBJ databases">
        <title>A high-quality reference genome of wild soybean provides a powerful tool to mine soybean genomes.</title>
        <authorList>
            <person name="Xie M."/>
            <person name="Chung C.Y.L."/>
            <person name="Li M.-W."/>
            <person name="Wong F.-L."/>
            <person name="Chan T.-F."/>
            <person name="Lam H.-M."/>
        </authorList>
    </citation>
    <scope>NUCLEOTIDE SEQUENCE [LARGE SCALE GENOMIC DNA]</scope>
    <source>
        <strain evidence="8">cv. W05</strain>
        <tissue evidence="7">Hypocotyl of etiolated seedlings</tissue>
    </source>
</reference>
<keyword evidence="8" id="KW-1185">Reference proteome</keyword>
<organism evidence="7 8">
    <name type="scientific">Glycine soja</name>
    <name type="common">Wild soybean</name>
    <dbReference type="NCBI Taxonomy" id="3848"/>
    <lineage>
        <taxon>Eukaryota</taxon>
        <taxon>Viridiplantae</taxon>
        <taxon>Streptophyta</taxon>
        <taxon>Embryophyta</taxon>
        <taxon>Tracheophyta</taxon>
        <taxon>Spermatophyta</taxon>
        <taxon>Magnoliopsida</taxon>
        <taxon>eudicotyledons</taxon>
        <taxon>Gunneridae</taxon>
        <taxon>Pentapetalae</taxon>
        <taxon>rosids</taxon>
        <taxon>fabids</taxon>
        <taxon>Fabales</taxon>
        <taxon>Fabaceae</taxon>
        <taxon>Papilionoideae</taxon>
        <taxon>50 kb inversion clade</taxon>
        <taxon>NPAAA clade</taxon>
        <taxon>indigoferoid/millettioid clade</taxon>
        <taxon>Phaseoleae</taxon>
        <taxon>Glycine</taxon>
        <taxon>Glycine subgen. Soja</taxon>
    </lineage>
</organism>
<proteinExistence type="inferred from homology"/>
<evidence type="ECO:0000256" key="4">
    <source>
        <dbReference type="ARBA" id="ARBA00022968"/>
    </source>
</evidence>
<dbReference type="InterPro" id="IPR004263">
    <property type="entry name" value="Exostosin"/>
</dbReference>
<evidence type="ECO:0000256" key="2">
    <source>
        <dbReference type="ARBA" id="ARBA00010271"/>
    </source>
</evidence>
<evidence type="ECO:0000313" key="7">
    <source>
        <dbReference type="EMBL" id="RZB92835.1"/>
    </source>
</evidence>
<dbReference type="AlphaFoldDB" id="A0A445J3D3"/>
<dbReference type="GO" id="GO:0000139">
    <property type="term" value="C:Golgi membrane"/>
    <property type="evidence" value="ECO:0007669"/>
    <property type="project" value="UniProtKB-SubCell"/>
</dbReference>
<keyword evidence="5" id="KW-0333">Golgi apparatus</keyword>
<dbReference type="GO" id="GO:0016757">
    <property type="term" value="F:glycosyltransferase activity"/>
    <property type="evidence" value="ECO:0007669"/>
    <property type="project" value="UniProtKB-KW"/>
</dbReference>
<keyword evidence="4" id="KW-0812">Transmembrane</keyword>
<dbReference type="Pfam" id="PF03016">
    <property type="entry name" value="Exostosin_GT47"/>
    <property type="match status" value="1"/>
</dbReference>
<evidence type="ECO:0000313" key="8">
    <source>
        <dbReference type="Proteomes" id="UP000289340"/>
    </source>
</evidence>
<comment type="caution">
    <text evidence="7">The sequence shown here is derived from an EMBL/GenBank/DDBJ whole genome shotgun (WGS) entry which is preliminary data.</text>
</comment>
<evidence type="ECO:0000259" key="6">
    <source>
        <dbReference type="Pfam" id="PF03016"/>
    </source>
</evidence>
<keyword evidence="4" id="KW-0735">Signal-anchor</keyword>
<name>A0A445J3D3_GLYSO</name>
<sequence length="246" mass="28665">MYMEYMNSSKYCICARGYEVHTPRIIEAIFSECVPVIISDNYVPPLFEVLKWEAFSVFVRERDVPSPRNILLSIPEEKYLTLHLGVNKVQQHFLWHKVPVKIALDYKLLVFVKDVGCRKFLIADWETIGMIRRNRGGRKYEFVRFKGVDNVGRLEHQLDNMIIEGLKLHANRPEHEREPTKKGESTIDVKHKVGIDHTFWNGGALKQQQHPCRIQAPISYATVVAKGSNTMERRWFPTRSISHSTM</sequence>